<dbReference type="GO" id="GO:0004823">
    <property type="term" value="F:leucine-tRNA ligase activity"/>
    <property type="evidence" value="ECO:0007669"/>
    <property type="project" value="InterPro"/>
</dbReference>
<accession>A0A183GI79</accession>
<dbReference type="EMBL" id="UZAH01033883">
    <property type="protein sequence ID" value="VDP31888.1"/>
    <property type="molecule type" value="Genomic_DNA"/>
</dbReference>
<evidence type="ECO:0000256" key="1">
    <source>
        <dbReference type="ARBA" id="ARBA00005594"/>
    </source>
</evidence>
<name>A0A183GI79_HELPZ</name>
<gene>
    <name evidence="2" type="ORF">HPBE_LOCUS22323</name>
</gene>
<dbReference type="PANTHER" id="PTHR45794">
    <property type="entry name" value="LEUCYL-TRNA SYNTHETASE"/>
    <property type="match status" value="1"/>
</dbReference>
<dbReference type="InterPro" id="IPR014729">
    <property type="entry name" value="Rossmann-like_a/b/a_fold"/>
</dbReference>
<dbReference type="SUPFAM" id="SSF52374">
    <property type="entry name" value="Nucleotidylyl transferase"/>
    <property type="match status" value="1"/>
</dbReference>
<dbReference type="WBParaSite" id="HPBE_0002232401-mRNA-1">
    <property type="protein sequence ID" value="HPBE_0002232401-mRNA-1"/>
    <property type="gene ID" value="HPBE_0002232401"/>
</dbReference>
<dbReference type="GO" id="GO:0006429">
    <property type="term" value="P:leucyl-tRNA aminoacylation"/>
    <property type="evidence" value="ECO:0007669"/>
    <property type="project" value="InterPro"/>
</dbReference>
<organism evidence="3 4">
    <name type="scientific">Heligmosomoides polygyrus</name>
    <name type="common">Parasitic roundworm</name>
    <dbReference type="NCBI Taxonomy" id="6339"/>
    <lineage>
        <taxon>Eukaryota</taxon>
        <taxon>Metazoa</taxon>
        <taxon>Ecdysozoa</taxon>
        <taxon>Nematoda</taxon>
        <taxon>Chromadorea</taxon>
        <taxon>Rhabditida</taxon>
        <taxon>Rhabditina</taxon>
        <taxon>Rhabditomorpha</taxon>
        <taxon>Strongyloidea</taxon>
        <taxon>Heligmosomidae</taxon>
        <taxon>Heligmosomoides</taxon>
    </lineage>
</organism>
<dbReference type="OrthoDB" id="10249672at2759"/>
<dbReference type="InterPro" id="IPR004493">
    <property type="entry name" value="Leu-tRNA-synth_Ia_arc/euk"/>
</dbReference>
<comment type="similarity">
    <text evidence="1">Belongs to the class-I aminoacyl-tRNA synthetase family.</text>
</comment>
<evidence type="ECO:0000313" key="4">
    <source>
        <dbReference type="WBParaSite" id="HPBE_0002232401-mRNA-1"/>
    </source>
</evidence>
<accession>A0A3P8DDF4</accession>
<dbReference type="AlphaFoldDB" id="A0A183GI79"/>
<dbReference type="Gene3D" id="3.40.50.620">
    <property type="entry name" value="HUPs"/>
    <property type="match status" value="1"/>
</dbReference>
<reference evidence="2 3" key="1">
    <citation type="submission" date="2018-11" db="EMBL/GenBank/DDBJ databases">
        <authorList>
            <consortium name="Pathogen Informatics"/>
        </authorList>
    </citation>
    <scope>NUCLEOTIDE SEQUENCE [LARGE SCALE GENOMIC DNA]</scope>
</reference>
<evidence type="ECO:0000313" key="2">
    <source>
        <dbReference type="EMBL" id="VDP31888.1"/>
    </source>
</evidence>
<proteinExistence type="inferred from homology"/>
<dbReference type="Proteomes" id="UP000050761">
    <property type="component" value="Unassembled WGS sequence"/>
</dbReference>
<dbReference type="PANTHER" id="PTHR45794:SF1">
    <property type="entry name" value="LEUCINE--TRNA LIGASE, CYTOPLASMIC"/>
    <property type="match status" value="1"/>
</dbReference>
<keyword evidence="3" id="KW-1185">Reference proteome</keyword>
<reference evidence="4" key="2">
    <citation type="submission" date="2019-09" db="UniProtKB">
        <authorList>
            <consortium name="WormBaseParasite"/>
        </authorList>
    </citation>
    <scope>IDENTIFICATION</scope>
</reference>
<protein>
    <submittedName>
        <fullName evidence="4">Leucine--tRNA ligase</fullName>
    </submittedName>
</protein>
<evidence type="ECO:0000313" key="3">
    <source>
        <dbReference type="Proteomes" id="UP000050761"/>
    </source>
</evidence>
<dbReference type="GO" id="GO:0005524">
    <property type="term" value="F:ATP binding"/>
    <property type="evidence" value="ECO:0007669"/>
    <property type="project" value="InterPro"/>
</dbReference>
<sequence>MISSGRCDRLAMSGLKLNVKKAEYLTTDVNESGSIKVNDIELPRTSLFKYLGSAIASDGGLIVEVNSCLSAAWCKWRSLTGVLCDRMIAEHLESKICRAVVRPVAKYGSECWHAAKDVETPNVVETKMLRWTAGVTRMDRIRNDVIGQKFGVAPIADKMREALLQWYGHVLRGKEVSVRKIELELEVLGKRPRGRPKQCWPDALHMDMKVTGVHPDQAQDRERYLNYGDAEWKSETRKALAQLNTYSDEVRQVRRNFEATIDWLHEHACSRSYGLGTKLPWDPQYLIESLSDSTIYNAYYTVAHLLQQGALDGSVVGPAKIRADQMTEPVWDYVFLGCAYNAETMPVEEEKLKSLRKEFLYWLVDFAFSMRCRTHSWKICYECK</sequence>